<gene>
    <name evidence="1" type="ORF">GWK41_05560</name>
</gene>
<keyword evidence="2" id="KW-1185">Reference proteome</keyword>
<evidence type="ECO:0000313" key="1">
    <source>
        <dbReference type="EMBL" id="MBK3332527.1"/>
    </source>
</evidence>
<organism evidence="1 2">
    <name type="scientific">Persephonella atlantica</name>
    <dbReference type="NCBI Taxonomy" id="2699429"/>
    <lineage>
        <taxon>Bacteria</taxon>
        <taxon>Pseudomonadati</taxon>
        <taxon>Aquificota</taxon>
        <taxon>Aquificia</taxon>
        <taxon>Aquificales</taxon>
        <taxon>Hydrogenothermaceae</taxon>
        <taxon>Persephonella</taxon>
    </lineage>
</organism>
<reference evidence="1 2" key="1">
    <citation type="journal article" date="2021" name="Syst. Appl. Microbiol.">
        <title>Persephonella atlantica sp. nov.: How to adapt to physico-chemical gradients in high temperature hydrothermal habitats.</title>
        <authorList>
            <person name="Francois D.X."/>
            <person name="Godfroy A."/>
            <person name="Mathien C."/>
            <person name="Aube J."/>
            <person name="Cathalot C."/>
            <person name="Lesongeur F."/>
            <person name="L'Haridon S."/>
            <person name="Philippon X."/>
            <person name="Roussel E.G."/>
        </authorList>
    </citation>
    <scope>NUCLEOTIDE SEQUENCE [LARGE SCALE GENOMIC DNA]</scope>
    <source>
        <strain evidence="1 2">MO1340</strain>
    </source>
</reference>
<proteinExistence type="predicted"/>
<dbReference type="EMBL" id="JAACYA010000002">
    <property type="protein sequence ID" value="MBK3332527.1"/>
    <property type="molecule type" value="Genomic_DNA"/>
</dbReference>
<name>A0ABS1GHZ0_9AQUI</name>
<sequence length="96" mass="11463">MEQLKKLVKNYGIGLNYFDEDDPEADLLYIYRKELEENKALLSPEDLDLLCQYDLKAVELYEKYKNYDTEAVDWLKDTVQIAKANLKNKSNYRKYP</sequence>
<dbReference type="Proteomes" id="UP000772812">
    <property type="component" value="Unassembled WGS sequence"/>
</dbReference>
<accession>A0ABS1GHZ0</accession>
<comment type="caution">
    <text evidence="1">The sequence shown here is derived from an EMBL/GenBank/DDBJ whole genome shotgun (WGS) entry which is preliminary data.</text>
</comment>
<protein>
    <submittedName>
        <fullName evidence="1">Uncharacterized protein</fullName>
    </submittedName>
</protein>
<dbReference type="RefSeq" id="WP_200673952.1">
    <property type="nucleotide sequence ID" value="NZ_JAACYA010000002.1"/>
</dbReference>
<evidence type="ECO:0000313" key="2">
    <source>
        <dbReference type="Proteomes" id="UP000772812"/>
    </source>
</evidence>